<evidence type="ECO:0008006" key="4">
    <source>
        <dbReference type="Google" id="ProtNLM"/>
    </source>
</evidence>
<keyword evidence="1" id="KW-0732">Signal</keyword>
<reference evidence="2 3" key="1">
    <citation type="submission" date="2020-10" db="EMBL/GenBank/DDBJ databases">
        <title>Sequencing the genomes of 1000 actinobacteria strains.</title>
        <authorList>
            <person name="Klenk H.-P."/>
        </authorList>
    </citation>
    <scope>NUCLEOTIDE SEQUENCE [LARGE SCALE GENOMIC DNA]</scope>
    <source>
        <strain evidence="2 3">DSM 44653</strain>
    </source>
</reference>
<feature type="signal peptide" evidence="1">
    <location>
        <begin position="1"/>
        <end position="23"/>
    </location>
</feature>
<comment type="caution">
    <text evidence="2">The sequence shown here is derived from an EMBL/GenBank/DDBJ whole genome shotgun (WGS) entry which is preliminary data.</text>
</comment>
<dbReference type="InterPro" id="IPR025649">
    <property type="entry name" value="DUF4360"/>
</dbReference>
<dbReference type="EMBL" id="JADBEG010000001">
    <property type="protein sequence ID" value="MBE1494776.1"/>
    <property type="molecule type" value="Genomic_DNA"/>
</dbReference>
<protein>
    <recommendedName>
        <fullName evidence="4">DUF4360 domain-containing protein</fullName>
    </recommendedName>
</protein>
<gene>
    <name evidence="2" type="ORF">H4696_001876</name>
</gene>
<evidence type="ECO:0000313" key="2">
    <source>
        <dbReference type="EMBL" id="MBE1494776.1"/>
    </source>
</evidence>
<name>A0ABR9HV17_9PSEU</name>
<proteinExistence type="predicted"/>
<dbReference type="Pfam" id="PF14273">
    <property type="entry name" value="DUF4360"/>
    <property type="match status" value="1"/>
</dbReference>
<keyword evidence="3" id="KW-1185">Reference proteome</keyword>
<feature type="chain" id="PRO_5047366835" description="DUF4360 domain-containing protein" evidence="1">
    <location>
        <begin position="24"/>
        <end position="225"/>
    </location>
</feature>
<organism evidence="2 3">
    <name type="scientific">Amycolatopsis lexingtonensis</name>
    <dbReference type="NCBI Taxonomy" id="218822"/>
    <lineage>
        <taxon>Bacteria</taxon>
        <taxon>Bacillati</taxon>
        <taxon>Actinomycetota</taxon>
        <taxon>Actinomycetes</taxon>
        <taxon>Pseudonocardiales</taxon>
        <taxon>Pseudonocardiaceae</taxon>
        <taxon>Amycolatopsis</taxon>
    </lineage>
</organism>
<accession>A0ABR9HV17</accession>
<dbReference type="PANTHER" id="PTHR38847:SF1">
    <property type="entry name" value="PSEUDOURIDINE SYNTHASE RSUA_RLUA-LIKE DOMAIN-CONTAINING PROTEIN"/>
    <property type="match status" value="1"/>
</dbReference>
<evidence type="ECO:0000256" key="1">
    <source>
        <dbReference type="SAM" id="SignalP"/>
    </source>
</evidence>
<evidence type="ECO:0000313" key="3">
    <source>
        <dbReference type="Proteomes" id="UP000631670"/>
    </source>
</evidence>
<dbReference type="Proteomes" id="UP000631670">
    <property type="component" value="Unassembled WGS sequence"/>
</dbReference>
<sequence>MVGAPVPNSNVLGRISMLSAVVAAVMALSSVVTPHSWNTPPPPDKIVIDVVNAIGTGCPPNTSAVAVSQDNTAFTVTYSAYTALVGVGAGPLDARKNCQIGLRVHVPQGFTYGIAQADYRGFAHLERGATGLERANYYFQGNSPTAYVQHPLAGPFEDDWHFTDSTEVGAIVFKPCGEERNLNINTELRAAAGTSDPKKTTSYVTMDSTDGSITTVYHFAWLVCP</sequence>
<dbReference type="PANTHER" id="PTHR38847">
    <property type="match status" value="1"/>
</dbReference>